<feature type="active site" description="Proton donor/acceptor" evidence="5">
    <location>
        <position position="149"/>
    </location>
</feature>
<dbReference type="CDD" id="cd09086">
    <property type="entry name" value="ExoIII-like_AP-endo"/>
    <property type="match status" value="1"/>
</dbReference>
<dbReference type="Proteomes" id="UP000287502">
    <property type="component" value="Chromosome"/>
</dbReference>
<feature type="binding site" evidence="6">
    <location>
        <position position="34"/>
    </location>
    <ligand>
        <name>Mg(2+)</name>
        <dbReference type="ChEBI" id="CHEBI:18420"/>
        <label>1</label>
    </ligand>
</feature>
<comment type="cofactor">
    <cofactor evidence="6">
        <name>Mg(2+)</name>
        <dbReference type="ChEBI" id="CHEBI:18420"/>
    </cofactor>
    <cofactor evidence="6">
        <name>Mn(2+)</name>
        <dbReference type="ChEBI" id="CHEBI:29035"/>
    </cofactor>
    <text evidence="6">Probably binds two magnesium or manganese ions per subunit.</text>
</comment>
<dbReference type="Gene3D" id="3.60.10.10">
    <property type="entry name" value="Endonuclease/exonuclease/phosphatase"/>
    <property type="match status" value="1"/>
</dbReference>
<evidence type="ECO:0000313" key="9">
    <source>
        <dbReference type="EMBL" id="QAR32896.1"/>
    </source>
</evidence>
<comment type="similarity">
    <text evidence="1">Belongs to the DNA repair enzymes AP/ExoA family.</text>
</comment>
<evidence type="ECO:0000313" key="10">
    <source>
        <dbReference type="Proteomes" id="UP000287502"/>
    </source>
</evidence>
<dbReference type="GO" id="GO:0004519">
    <property type="term" value="F:endonuclease activity"/>
    <property type="evidence" value="ECO:0007669"/>
    <property type="project" value="InterPro"/>
</dbReference>
<accession>A0A3R5UUI6</accession>
<dbReference type="InterPro" id="IPR005135">
    <property type="entry name" value="Endo/exonuclease/phosphatase"/>
</dbReference>
<evidence type="ECO:0000256" key="4">
    <source>
        <dbReference type="ARBA" id="ARBA00022842"/>
    </source>
</evidence>
<feature type="binding site" evidence="6">
    <location>
        <position position="151"/>
    </location>
    <ligand>
        <name>Mg(2+)</name>
        <dbReference type="ChEBI" id="CHEBI:18420"/>
        <label>1</label>
    </ligand>
</feature>
<feature type="binding site" evidence="6">
    <location>
        <position position="259"/>
    </location>
    <ligand>
        <name>Mg(2+)</name>
        <dbReference type="ChEBI" id="CHEBI:18420"/>
        <label>1</label>
    </ligand>
</feature>
<evidence type="ECO:0000256" key="1">
    <source>
        <dbReference type="ARBA" id="ARBA00007092"/>
    </source>
</evidence>
<feature type="binding site" evidence="6">
    <location>
        <position position="258"/>
    </location>
    <ligand>
        <name>Mg(2+)</name>
        <dbReference type="ChEBI" id="CHEBI:18420"/>
        <label>1</label>
    </ligand>
</feature>
<dbReference type="KEGG" id="gtl:EP073_05595"/>
<feature type="domain" description="Endonuclease/exonuclease/phosphatase" evidence="8">
    <location>
        <begin position="4"/>
        <end position="259"/>
    </location>
</feature>
<reference evidence="9 10" key="1">
    <citation type="submission" date="2019-01" db="EMBL/GenBank/DDBJ databases">
        <title>Geovibrio thiophilus DSM 11263, complete genome.</title>
        <authorList>
            <person name="Spring S."/>
            <person name="Bunk B."/>
            <person name="Sproer C."/>
        </authorList>
    </citation>
    <scope>NUCLEOTIDE SEQUENCE [LARGE SCALE GENOMIC DNA]</scope>
    <source>
        <strain evidence="9 10">DSM 11263</strain>
    </source>
</reference>
<evidence type="ECO:0000256" key="5">
    <source>
        <dbReference type="PIRSR" id="PIRSR604808-1"/>
    </source>
</evidence>
<keyword evidence="4 6" id="KW-0460">Magnesium</keyword>
<organism evidence="9 10">
    <name type="scientific">Geovibrio thiophilus</name>
    <dbReference type="NCBI Taxonomy" id="139438"/>
    <lineage>
        <taxon>Bacteria</taxon>
        <taxon>Pseudomonadati</taxon>
        <taxon>Deferribacterota</taxon>
        <taxon>Deferribacteres</taxon>
        <taxon>Deferribacterales</taxon>
        <taxon>Geovibrionaceae</taxon>
        <taxon>Geovibrio</taxon>
    </lineage>
</organism>
<gene>
    <name evidence="9" type="ORF">EP073_05595</name>
</gene>
<dbReference type="AlphaFoldDB" id="A0A3R5UUI6"/>
<dbReference type="GO" id="GO:0003677">
    <property type="term" value="F:DNA binding"/>
    <property type="evidence" value="ECO:0007669"/>
    <property type="project" value="InterPro"/>
</dbReference>
<dbReference type="InterPro" id="IPR020847">
    <property type="entry name" value="AP_endonuclease_F1_BS"/>
</dbReference>
<feature type="site" description="Transition state stabilizer" evidence="7">
    <location>
        <position position="151"/>
    </location>
</feature>
<proteinExistence type="inferred from homology"/>
<dbReference type="InterPro" id="IPR004808">
    <property type="entry name" value="AP_endonuc_1"/>
</dbReference>
<dbReference type="GO" id="GO:0046872">
    <property type="term" value="F:metal ion binding"/>
    <property type="evidence" value="ECO:0007669"/>
    <property type="project" value="UniProtKB-KW"/>
</dbReference>
<dbReference type="NCBIfam" id="TIGR00633">
    <property type="entry name" value="xth"/>
    <property type="match status" value="1"/>
</dbReference>
<feature type="site" description="Interaction with DNA substrate" evidence="7">
    <location>
        <position position="259"/>
    </location>
</feature>
<dbReference type="InterPro" id="IPR037493">
    <property type="entry name" value="ExoIII-like"/>
</dbReference>
<feature type="active site" evidence="5">
    <location>
        <position position="107"/>
    </location>
</feature>
<keyword evidence="3 9" id="KW-0378">Hydrolase</keyword>
<dbReference type="NCBIfam" id="TIGR00195">
    <property type="entry name" value="exoDNase_III"/>
    <property type="match status" value="1"/>
</dbReference>
<feature type="site" description="Important for catalytic activity" evidence="7">
    <location>
        <position position="229"/>
    </location>
</feature>
<keyword evidence="10" id="KW-1185">Reference proteome</keyword>
<dbReference type="SUPFAM" id="SSF56219">
    <property type="entry name" value="DNase I-like"/>
    <property type="match status" value="1"/>
</dbReference>
<keyword evidence="2 6" id="KW-0479">Metal-binding</keyword>
<dbReference type="EMBL" id="CP035108">
    <property type="protein sequence ID" value="QAR32896.1"/>
    <property type="molecule type" value="Genomic_DNA"/>
</dbReference>
<dbReference type="NCBIfam" id="NF008733">
    <property type="entry name" value="PRK11756.1"/>
    <property type="match status" value="1"/>
</dbReference>
<dbReference type="OrthoDB" id="9803914at2"/>
<evidence type="ECO:0000259" key="8">
    <source>
        <dbReference type="Pfam" id="PF03372"/>
    </source>
</evidence>
<dbReference type="PANTHER" id="PTHR43250">
    <property type="entry name" value="EXODEOXYRIBONUCLEASE III"/>
    <property type="match status" value="1"/>
</dbReference>
<feature type="binding site" evidence="6">
    <location>
        <position position="149"/>
    </location>
    <ligand>
        <name>Mg(2+)</name>
        <dbReference type="ChEBI" id="CHEBI:18420"/>
        <label>1</label>
    </ligand>
</feature>
<dbReference type="PROSITE" id="PS00726">
    <property type="entry name" value="AP_NUCLEASE_F1_1"/>
    <property type="match status" value="1"/>
</dbReference>
<dbReference type="InterPro" id="IPR036691">
    <property type="entry name" value="Endo/exonu/phosph_ase_sf"/>
</dbReference>
<protein>
    <submittedName>
        <fullName evidence="9">Exodeoxyribonuclease III</fullName>
        <ecNumber evidence="9">3.1.11.2</ecNumber>
    </submittedName>
</protein>
<evidence type="ECO:0000256" key="6">
    <source>
        <dbReference type="PIRSR" id="PIRSR604808-2"/>
    </source>
</evidence>
<dbReference type="EC" id="3.1.11.2" evidence="9"/>
<dbReference type="GO" id="GO:0008311">
    <property type="term" value="F:double-stranded DNA 3'-5' DNA exonuclease activity"/>
    <property type="evidence" value="ECO:0007669"/>
    <property type="project" value="UniProtKB-EC"/>
</dbReference>
<sequence>MKLVSFNVNSVRKRTAHIAAFAASNGADIIALQETKTEDEFFPAAEFAEMGFHSEYYGQKTHYGVAVLSKLKPSGTVKGIPAEGEQKRFIMCRYETPKGILSVINCYFPQGESRDTERKFTMKREFYTGVAEYIKSNFKETDLYALTGDFNVAYTDLDVGIGADSVKRWLKEGKCCFLPEEREWMSKLYSIGMQDTYRLIHPESDDLFSWFDYRSKGFEREPKRGLRIDTVLVSPALAGLTVGAGIDYATRGMDSPSDHCPVWAEFDL</sequence>
<feature type="active site" description="Proton acceptor" evidence="5">
    <location>
        <position position="259"/>
    </location>
</feature>
<feature type="binding site" evidence="6">
    <location>
        <position position="7"/>
    </location>
    <ligand>
        <name>Mg(2+)</name>
        <dbReference type="ChEBI" id="CHEBI:18420"/>
        <label>1</label>
    </ligand>
</feature>
<dbReference type="PANTHER" id="PTHR43250:SF2">
    <property type="entry name" value="EXODEOXYRIBONUCLEASE III"/>
    <property type="match status" value="1"/>
</dbReference>
<dbReference type="PROSITE" id="PS51435">
    <property type="entry name" value="AP_NUCLEASE_F1_4"/>
    <property type="match status" value="1"/>
</dbReference>
<evidence type="ECO:0000256" key="3">
    <source>
        <dbReference type="ARBA" id="ARBA00022801"/>
    </source>
</evidence>
<evidence type="ECO:0000256" key="2">
    <source>
        <dbReference type="ARBA" id="ARBA00022723"/>
    </source>
</evidence>
<dbReference type="GO" id="GO:0006281">
    <property type="term" value="P:DNA repair"/>
    <property type="evidence" value="ECO:0007669"/>
    <property type="project" value="InterPro"/>
</dbReference>
<keyword evidence="6" id="KW-0464">Manganese</keyword>
<dbReference type="Pfam" id="PF03372">
    <property type="entry name" value="Exo_endo_phos"/>
    <property type="match status" value="1"/>
</dbReference>
<dbReference type="RefSeq" id="WP_128466182.1">
    <property type="nucleotide sequence ID" value="NZ_CP035108.1"/>
</dbReference>
<evidence type="ECO:0000256" key="7">
    <source>
        <dbReference type="PIRSR" id="PIRSR604808-3"/>
    </source>
</evidence>
<name>A0A3R5UUI6_9BACT</name>